<dbReference type="AlphaFoldDB" id="X6NJK0"/>
<feature type="compositionally biased region" description="Low complexity" evidence="1">
    <location>
        <begin position="233"/>
        <end position="245"/>
    </location>
</feature>
<dbReference type="EMBL" id="ASPP01007849">
    <property type="protein sequence ID" value="ETO26480.1"/>
    <property type="molecule type" value="Genomic_DNA"/>
</dbReference>
<keyword evidence="3" id="KW-1185">Reference proteome</keyword>
<evidence type="ECO:0000313" key="2">
    <source>
        <dbReference type="EMBL" id="ETO26480.1"/>
    </source>
</evidence>
<accession>X6NJK0</accession>
<feature type="compositionally biased region" description="Polar residues" evidence="1">
    <location>
        <begin position="276"/>
        <end position="293"/>
    </location>
</feature>
<gene>
    <name evidence="2" type="ORF">RFI_10657</name>
</gene>
<feature type="compositionally biased region" description="Basic residues" evidence="1">
    <location>
        <begin position="334"/>
        <end position="344"/>
    </location>
</feature>
<feature type="compositionally biased region" description="Low complexity" evidence="1">
    <location>
        <begin position="192"/>
        <end position="225"/>
    </location>
</feature>
<reference evidence="2 3" key="1">
    <citation type="journal article" date="2013" name="Curr. Biol.">
        <title>The Genome of the Foraminiferan Reticulomyxa filosa.</title>
        <authorList>
            <person name="Glockner G."/>
            <person name="Hulsmann N."/>
            <person name="Schleicher M."/>
            <person name="Noegel A.A."/>
            <person name="Eichinger L."/>
            <person name="Gallinger C."/>
            <person name="Pawlowski J."/>
            <person name="Sierra R."/>
            <person name="Euteneuer U."/>
            <person name="Pillet L."/>
            <person name="Moustafa A."/>
            <person name="Platzer M."/>
            <person name="Groth M."/>
            <person name="Szafranski K."/>
            <person name="Schliwa M."/>
        </authorList>
    </citation>
    <scope>NUCLEOTIDE SEQUENCE [LARGE SCALE GENOMIC DNA]</scope>
</reference>
<protein>
    <submittedName>
        <fullName evidence="2">Uncharacterized protein</fullName>
    </submittedName>
</protein>
<evidence type="ECO:0000313" key="3">
    <source>
        <dbReference type="Proteomes" id="UP000023152"/>
    </source>
</evidence>
<feature type="non-terminal residue" evidence="2">
    <location>
        <position position="359"/>
    </location>
</feature>
<feature type="region of interest" description="Disordered" evidence="1">
    <location>
        <begin position="192"/>
        <end position="344"/>
    </location>
</feature>
<proteinExistence type="predicted"/>
<feature type="compositionally biased region" description="Low complexity" evidence="1">
    <location>
        <begin position="304"/>
        <end position="314"/>
    </location>
</feature>
<dbReference type="Proteomes" id="UP000023152">
    <property type="component" value="Unassembled WGS sequence"/>
</dbReference>
<evidence type="ECO:0000256" key="1">
    <source>
        <dbReference type="SAM" id="MobiDB-lite"/>
    </source>
</evidence>
<name>X6NJK0_RETFI</name>
<organism evidence="2 3">
    <name type="scientific">Reticulomyxa filosa</name>
    <dbReference type="NCBI Taxonomy" id="46433"/>
    <lineage>
        <taxon>Eukaryota</taxon>
        <taxon>Sar</taxon>
        <taxon>Rhizaria</taxon>
        <taxon>Retaria</taxon>
        <taxon>Foraminifera</taxon>
        <taxon>Monothalamids</taxon>
        <taxon>Reticulomyxidae</taxon>
        <taxon>Reticulomyxa</taxon>
    </lineage>
</organism>
<sequence>MAHVMSFCTPLECNKIFALWLSLSQFPNHAYLHGNTKGKRKKGALKREGQEETSAVVEQCNKYAPIHIKLMVCQGDYMSNTTIESTMQATQEYSTDKKDDWYYFIQIFEEEQFHKGPLMTYRIDRNGEISELVWIQKGHCINGTDMLKLFLVFADFFQCQVIYLMDVSQVMLSPIHWQSFHSNFSTPSLLPNLEPSTSSSSSQSLHVSSVSLSNSQLQSHYQQSQHHNHHHYQQQQQQQQAQHSTSHYHHPHHHHHHPPHPHPHHHPPHHHHSHHQYSFNDKSMSTRYSSSCDTMECDPPNVPSSSSSSSTLHLSHSRHTNSTHKCSFHSTFQNKKKSSHSSKKAYLRLIHALASKDGK</sequence>
<comment type="caution">
    <text evidence="2">The sequence shown here is derived from an EMBL/GenBank/DDBJ whole genome shotgun (WGS) entry which is preliminary data.</text>
</comment>
<feature type="compositionally biased region" description="Basic residues" evidence="1">
    <location>
        <begin position="246"/>
        <end position="275"/>
    </location>
</feature>